<evidence type="ECO:0000313" key="2">
    <source>
        <dbReference type="EMBL" id="KKM21227.1"/>
    </source>
</evidence>
<proteinExistence type="predicted"/>
<sequence>MAREDTLPTVGVRTLIRGIFREEGLTEAEINFALQVAQRESNLGQNIEPHSDPAISGGAPGTSQGIFQLRTPGLLDTFTAQGFTNWRNPFQEITFVARYIKANRNDGFNGWGPWTTATALISGGANPVPEGPGTDGQFDGERFFNLSFDEIMRLIGDEETATILGPAFGPVPFDSAQLTFGTGEFTIDPNDPIAAPLFAAWADWQADLALEEQFLRLDMQEASHQAGLDAAQSQRDFNNLMQQLATQNNWSIEAAQQAFENQKEVLGLQQEFTTGERLAGQEFTAEQAAKDRELNERLNRLNAETSLANTIAQLQESARQQATELIGVDPQRGAIAARGVQSLGRSPASRFQQNLRQFATQELPTPSTSASSLGDIEGNIQSLQDVALPQRPLGAAHGMKKKAGSQSLKRGTGGTAILVGEGSHGEGLRAGTAEVAIFHDDGSAEIIPLAGMAQSGFEFTPGVKTRGTAPRGLARPAGGAPTLAKEEGLPPPPLAPAPGGDTTTITRQPTAPPLAPGEVPPEMAAFVADLFVNENPTAVDALKADQLGMPRVKELILQFGAGLISREQLLEGIPATLVPAGEKPFTTEAQALFPIFERLGLDFVPVGGRTPSGVLGQPAAGTARAGLPAPLGAESEELFQALGTEPTLIREAETGAFFWRNSAGELRKIGDASDLLTAGFDPRQAIELPTSEIRGRVDTVQGIEQGEAFTDISPNSFLSGPIFSPLDEEQNVGIFLPNPNQLAALWPSLSEAERNLLISAYGLAGTQEEELARSISFHTPGGLARGSVGAPRRSGALA</sequence>
<feature type="region of interest" description="Disordered" evidence="1">
    <location>
        <begin position="466"/>
        <end position="501"/>
    </location>
</feature>
<dbReference type="EMBL" id="LAZR01013595">
    <property type="protein sequence ID" value="KKM21227.1"/>
    <property type="molecule type" value="Genomic_DNA"/>
</dbReference>
<evidence type="ECO:0000256" key="1">
    <source>
        <dbReference type="SAM" id="MobiDB-lite"/>
    </source>
</evidence>
<protein>
    <submittedName>
        <fullName evidence="2">Uncharacterized protein</fullName>
    </submittedName>
</protein>
<accession>A0A0F9I143</accession>
<dbReference type="AlphaFoldDB" id="A0A0F9I143"/>
<organism evidence="2">
    <name type="scientific">marine sediment metagenome</name>
    <dbReference type="NCBI Taxonomy" id="412755"/>
    <lineage>
        <taxon>unclassified sequences</taxon>
        <taxon>metagenomes</taxon>
        <taxon>ecological metagenomes</taxon>
    </lineage>
</organism>
<comment type="caution">
    <text evidence="2">The sequence shown here is derived from an EMBL/GenBank/DDBJ whole genome shotgun (WGS) entry which is preliminary data.</text>
</comment>
<gene>
    <name evidence="2" type="ORF">LCGC14_1637570</name>
</gene>
<feature type="compositionally biased region" description="Low complexity" evidence="1">
    <location>
        <begin position="466"/>
        <end position="483"/>
    </location>
</feature>
<name>A0A0F9I143_9ZZZZ</name>
<reference evidence="2" key="1">
    <citation type="journal article" date="2015" name="Nature">
        <title>Complex archaea that bridge the gap between prokaryotes and eukaryotes.</title>
        <authorList>
            <person name="Spang A."/>
            <person name="Saw J.H."/>
            <person name="Jorgensen S.L."/>
            <person name="Zaremba-Niedzwiedzka K."/>
            <person name="Martijn J."/>
            <person name="Lind A.E."/>
            <person name="van Eijk R."/>
            <person name="Schleper C."/>
            <person name="Guy L."/>
            <person name="Ettema T.J."/>
        </authorList>
    </citation>
    <scope>NUCLEOTIDE SEQUENCE</scope>
</reference>